<name>A0A833QWH9_9POAL</name>
<keyword evidence="1" id="KW-1133">Transmembrane helix</keyword>
<evidence type="ECO:0000256" key="1">
    <source>
        <dbReference type="SAM" id="Phobius"/>
    </source>
</evidence>
<keyword evidence="1" id="KW-0812">Transmembrane</keyword>
<keyword evidence="1" id="KW-0472">Membrane</keyword>
<dbReference type="EMBL" id="SWLB01000007">
    <property type="protein sequence ID" value="KAF3336860.1"/>
    <property type="molecule type" value="Genomic_DNA"/>
</dbReference>
<organism evidence="2 3">
    <name type="scientific">Carex littledalei</name>
    <dbReference type="NCBI Taxonomy" id="544730"/>
    <lineage>
        <taxon>Eukaryota</taxon>
        <taxon>Viridiplantae</taxon>
        <taxon>Streptophyta</taxon>
        <taxon>Embryophyta</taxon>
        <taxon>Tracheophyta</taxon>
        <taxon>Spermatophyta</taxon>
        <taxon>Magnoliopsida</taxon>
        <taxon>Liliopsida</taxon>
        <taxon>Poales</taxon>
        <taxon>Cyperaceae</taxon>
        <taxon>Cyperoideae</taxon>
        <taxon>Cariceae</taxon>
        <taxon>Carex</taxon>
        <taxon>Carex subgen. Euthyceras</taxon>
    </lineage>
</organism>
<sequence>MGQVMDKFKKGEPTPVQVEKLAEDIKPIIDKVYEAELKDKEVEYDDLYHAIFNIIQELREINGAMQFELPSKDELIEAFKACHRSKGQLTKEECREIIGKMITLDGFSVGQGAIDILLYLFGIPICALIAKRIIPGMKSISDDVVIPVATSGSVIFLAKTNKL</sequence>
<dbReference type="Pfam" id="PF25284">
    <property type="entry name" value="DUF7874"/>
    <property type="match status" value="1"/>
</dbReference>
<feature type="transmembrane region" description="Helical" evidence="1">
    <location>
        <begin position="109"/>
        <end position="130"/>
    </location>
</feature>
<dbReference type="AlphaFoldDB" id="A0A833QWH9"/>
<reference evidence="2" key="1">
    <citation type="submission" date="2020-01" db="EMBL/GenBank/DDBJ databases">
        <title>Genome sequence of Kobresia littledalei, the first chromosome-level genome in the family Cyperaceae.</title>
        <authorList>
            <person name="Qu G."/>
        </authorList>
    </citation>
    <scope>NUCLEOTIDE SEQUENCE</scope>
    <source>
        <strain evidence="2">C.B.Clarke</strain>
        <tissue evidence="2">Leaf</tissue>
    </source>
</reference>
<evidence type="ECO:0000313" key="3">
    <source>
        <dbReference type="Proteomes" id="UP000623129"/>
    </source>
</evidence>
<dbReference type="PANTHER" id="PTHR37216">
    <property type="entry name" value="EXPRESSED PROTEIN"/>
    <property type="match status" value="1"/>
</dbReference>
<dbReference type="InterPro" id="IPR057196">
    <property type="entry name" value="DUF7874"/>
</dbReference>
<proteinExistence type="predicted"/>
<keyword evidence="3" id="KW-1185">Reference proteome</keyword>
<evidence type="ECO:0000313" key="2">
    <source>
        <dbReference type="EMBL" id="KAF3336860.1"/>
    </source>
</evidence>
<comment type="caution">
    <text evidence="2">The sequence shown here is derived from an EMBL/GenBank/DDBJ whole genome shotgun (WGS) entry which is preliminary data.</text>
</comment>
<dbReference type="PANTHER" id="PTHR37216:SF1">
    <property type="entry name" value="EXPRESSED PROTEIN"/>
    <property type="match status" value="1"/>
</dbReference>
<gene>
    <name evidence="2" type="ORF">FCM35_KLT19446</name>
</gene>
<protein>
    <submittedName>
        <fullName evidence="2">Uncharacterized protein</fullName>
    </submittedName>
</protein>
<dbReference type="Proteomes" id="UP000623129">
    <property type="component" value="Unassembled WGS sequence"/>
</dbReference>
<accession>A0A833QWH9</accession>
<dbReference type="OrthoDB" id="785636at2759"/>